<dbReference type="OrthoDB" id="1723402at2759"/>
<dbReference type="AlphaFoldDB" id="A0A7J6VST1"/>
<dbReference type="Proteomes" id="UP000554482">
    <property type="component" value="Unassembled WGS sequence"/>
</dbReference>
<name>A0A7J6VST1_THATH</name>
<dbReference type="GO" id="GO:0006437">
    <property type="term" value="P:tyrosyl-tRNA aminoacylation"/>
    <property type="evidence" value="ECO:0007669"/>
    <property type="project" value="TreeGrafter"/>
</dbReference>
<dbReference type="SUPFAM" id="SSF52374">
    <property type="entry name" value="Nucleotidylyl transferase"/>
    <property type="match status" value="1"/>
</dbReference>
<feature type="non-terminal residue" evidence="5">
    <location>
        <position position="94"/>
    </location>
</feature>
<dbReference type="GO" id="GO:0004831">
    <property type="term" value="F:tyrosine-tRNA ligase activity"/>
    <property type="evidence" value="ECO:0007669"/>
    <property type="project" value="UniProtKB-EC"/>
</dbReference>
<evidence type="ECO:0000256" key="1">
    <source>
        <dbReference type="ARBA" id="ARBA00013160"/>
    </source>
</evidence>
<dbReference type="PANTHER" id="PTHR46264">
    <property type="entry name" value="TYROSINE-TRNA LIGASE"/>
    <property type="match status" value="1"/>
</dbReference>
<organism evidence="5 6">
    <name type="scientific">Thalictrum thalictroides</name>
    <name type="common">Rue-anemone</name>
    <name type="synonym">Anemone thalictroides</name>
    <dbReference type="NCBI Taxonomy" id="46969"/>
    <lineage>
        <taxon>Eukaryota</taxon>
        <taxon>Viridiplantae</taxon>
        <taxon>Streptophyta</taxon>
        <taxon>Embryophyta</taxon>
        <taxon>Tracheophyta</taxon>
        <taxon>Spermatophyta</taxon>
        <taxon>Magnoliopsida</taxon>
        <taxon>Ranunculales</taxon>
        <taxon>Ranunculaceae</taxon>
        <taxon>Thalictroideae</taxon>
        <taxon>Thalictrum</taxon>
    </lineage>
</organism>
<feature type="region of interest" description="Disordered" evidence="4">
    <location>
        <begin position="1"/>
        <end position="43"/>
    </location>
</feature>
<reference evidence="5 6" key="1">
    <citation type="submission" date="2020-06" db="EMBL/GenBank/DDBJ databases">
        <title>Transcriptomic and genomic resources for Thalictrum thalictroides and T. hernandezii: Facilitating candidate gene discovery in an emerging model plant lineage.</title>
        <authorList>
            <person name="Arias T."/>
            <person name="Riano-Pachon D.M."/>
            <person name="Di Stilio V.S."/>
        </authorList>
    </citation>
    <scope>NUCLEOTIDE SEQUENCE [LARGE SCALE GENOMIC DNA]</scope>
    <source>
        <strain evidence="6">cv. WT478/WT964</strain>
        <tissue evidence="5">Leaves</tissue>
    </source>
</reference>
<comment type="caution">
    <text evidence="5">The sequence shown here is derived from an EMBL/GenBank/DDBJ whole genome shotgun (WGS) entry which is preliminary data.</text>
</comment>
<gene>
    <name evidence="5" type="ORF">FRX31_022264</name>
</gene>
<feature type="compositionally biased region" description="Polar residues" evidence="4">
    <location>
        <begin position="1"/>
        <end position="34"/>
    </location>
</feature>
<evidence type="ECO:0000313" key="5">
    <source>
        <dbReference type="EMBL" id="KAF5188149.1"/>
    </source>
</evidence>
<dbReference type="InterPro" id="IPR050489">
    <property type="entry name" value="Tyr-tRNA_synthase"/>
</dbReference>
<dbReference type="EMBL" id="JABWDY010027127">
    <property type="protein sequence ID" value="KAF5188149.1"/>
    <property type="molecule type" value="Genomic_DNA"/>
</dbReference>
<keyword evidence="6" id="KW-1185">Reference proteome</keyword>
<dbReference type="EC" id="6.1.1.1" evidence="1"/>
<accession>A0A7J6VST1</accession>
<dbReference type="Gene3D" id="3.40.50.620">
    <property type="entry name" value="HUPs"/>
    <property type="match status" value="1"/>
</dbReference>
<comment type="catalytic activity">
    <reaction evidence="3">
        <text>tRNA(Tyr) + L-tyrosine + ATP = L-tyrosyl-tRNA(Tyr) + AMP + diphosphate + H(+)</text>
        <dbReference type="Rhea" id="RHEA:10220"/>
        <dbReference type="Rhea" id="RHEA-COMP:9706"/>
        <dbReference type="Rhea" id="RHEA-COMP:9707"/>
        <dbReference type="ChEBI" id="CHEBI:15378"/>
        <dbReference type="ChEBI" id="CHEBI:30616"/>
        <dbReference type="ChEBI" id="CHEBI:33019"/>
        <dbReference type="ChEBI" id="CHEBI:58315"/>
        <dbReference type="ChEBI" id="CHEBI:78442"/>
        <dbReference type="ChEBI" id="CHEBI:78536"/>
        <dbReference type="ChEBI" id="CHEBI:456215"/>
        <dbReference type="EC" id="6.1.1.1"/>
    </reaction>
</comment>
<dbReference type="GO" id="GO:0005737">
    <property type="term" value="C:cytoplasm"/>
    <property type="evidence" value="ECO:0007669"/>
    <property type="project" value="TreeGrafter"/>
</dbReference>
<dbReference type="PANTHER" id="PTHR46264:SF4">
    <property type="entry name" value="TYROSINE--TRNA LIGASE, CYTOPLASMIC"/>
    <property type="match status" value="1"/>
</dbReference>
<protein>
    <recommendedName>
        <fullName evidence="1">tyrosine--tRNA ligase</fullName>
        <ecNumber evidence="1">6.1.1.1</ecNumber>
    </recommendedName>
    <alternativeName>
        <fullName evidence="2">Tyrosyl-tRNA synthetase</fullName>
    </alternativeName>
</protein>
<keyword evidence="5" id="KW-0436">Ligase</keyword>
<evidence type="ECO:0000256" key="3">
    <source>
        <dbReference type="ARBA" id="ARBA00048248"/>
    </source>
</evidence>
<proteinExistence type="predicted"/>
<dbReference type="InterPro" id="IPR014729">
    <property type="entry name" value="Rossmann-like_a/b/a_fold"/>
</dbReference>
<evidence type="ECO:0000256" key="4">
    <source>
        <dbReference type="SAM" id="MobiDB-lite"/>
    </source>
</evidence>
<evidence type="ECO:0000256" key="2">
    <source>
        <dbReference type="ARBA" id="ARBA00033323"/>
    </source>
</evidence>
<sequence>MAEQPLTASLESQIPTQELETLSVDSQVQTEEGASSSSNSISSNTLTLEQRYEIIRSIGEECIQEDELMNLLEKKPQPICYDGFEPSGRMHIAQ</sequence>
<evidence type="ECO:0000313" key="6">
    <source>
        <dbReference type="Proteomes" id="UP000554482"/>
    </source>
</evidence>